<dbReference type="eggNOG" id="KOG2622">
    <property type="taxonomic scope" value="Eukaryota"/>
</dbReference>
<dbReference type="PANTHER" id="PTHR13056">
    <property type="entry name" value="VACUOLAR FUSION PROTEIN CCZ1 HOMOLOG-RELATED"/>
    <property type="match status" value="1"/>
</dbReference>
<evidence type="ECO:0000256" key="1">
    <source>
        <dbReference type="ARBA" id="ARBA00005352"/>
    </source>
</evidence>
<dbReference type="PANTHER" id="PTHR13056:SF0">
    <property type="entry name" value="VACUOLAR FUSION PROTEIN CCZ1 HOMOLOG-RELATED"/>
    <property type="match status" value="1"/>
</dbReference>
<dbReference type="Pfam" id="PF19031">
    <property type="entry name" value="Intu_longin_1"/>
    <property type="match status" value="1"/>
</dbReference>
<dbReference type="OrthoDB" id="240546at2759"/>
<feature type="region of interest" description="Disordered" evidence="2">
    <location>
        <begin position="549"/>
        <end position="619"/>
    </location>
</feature>
<evidence type="ECO:0000256" key="2">
    <source>
        <dbReference type="SAM" id="MobiDB-lite"/>
    </source>
</evidence>
<organism evidence="4 5">
    <name type="scientific">Sphaerulina musiva (strain SO2202)</name>
    <name type="common">Poplar stem canker fungus</name>
    <name type="synonym">Septoria musiva</name>
    <dbReference type="NCBI Taxonomy" id="692275"/>
    <lineage>
        <taxon>Eukaryota</taxon>
        <taxon>Fungi</taxon>
        <taxon>Dikarya</taxon>
        <taxon>Ascomycota</taxon>
        <taxon>Pezizomycotina</taxon>
        <taxon>Dothideomycetes</taxon>
        <taxon>Dothideomycetidae</taxon>
        <taxon>Mycosphaerellales</taxon>
        <taxon>Mycosphaerellaceae</taxon>
        <taxon>Sphaerulina</taxon>
    </lineage>
</organism>
<keyword evidence="5" id="KW-1185">Reference proteome</keyword>
<dbReference type="OMA" id="IYDLVWD"/>
<gene>
    <name evidence="4" type="ORF">SEPMUDRAFT_152083</name>
</gene>
<accession>M3C989</accession>
<feature type="region of interest" description="Disordered" evidence="2">
    <location>
        <begin position="796"/>
        <end position="859"/>
    </location>
</feature>
<proteinExistence type="inferred from homology"/>
<feature type="compositionally biased region" description="Low complexity" evidence="2">
    <location>
        <begin position="888"/>
        <end position="905"/>
    </location>
</feature>
<feature type="region of interest" description="Disordered" evidence="2">
    <location>
        <begin position="341"/>
        <end position="453"/>
    </location>
</feature>
<dbReference type="AlphaFoldDB" id="M3C989"/>
<dbReference type="RefSeq" id="XP_016756526.1">
    <property type="nucleotide sequence ID" value="XM_016907231.1"/>
</dbReference>
<protein>
    <recommendedName>
        <fullName evidence="3">CCZ1/INTU/HSP4 first Longin domain-containing protein</fullName>
    </recommendedName>
</protein>
<evidence type="ECO:0000313" key="4">
    <source>
        <dbReference type="EMBL" id="EMF08405.1"/>
    </source>
</evidence>
<evidence type="ECO:0000259" key="3">
    <source>
        <dbReference type="Pfam" id="PF19031"/>
    </source>
</evidence>
<feature type="compositionally biased region" description="Polar residues" evidence="2">
    <location>
        <begin position="603"/>
        <end position="613"/>
    </location>
</feature>
<dbReference type="GO" id="GO:0035658">
    <property type="term" value="C:Mon1-Ccz1 complex"/>
    <property type="evidence" value="ECO:0007669"/>
    <property type="project" value="InterPro"/>
</dbReference>
<dbReference type="STRING" id="692275.M3C989"/>
<feature type="compositionally biased region" description="Polar residues" evidence="2">
    <location>
        <begin position="421"/>
        <end position="430"/>
    </location>
</feature>
<feature type="compositionally biased region" description="Polar residues" evidence="2">
    <location>
        <begin position="439"/>
        <end position="450"/>
    </location>
</feature>
<feature type="domain" description="CCZ1/INTU/HSP4 first Longin" evidence="3">
    <location>
        <begin position="16"/>
        <end position="133"/>
    </location>
</feature>
<feature type="region of interest" description="Disordered" evidence="2">
    <location>
        <begin position="885"/>
        <end position="905"/>
    </location>
</feature>
<feature type="compositionally biased region" description="Acidic residues" evidence="2">
    <location>
        <begin position="553"/>
        <end position="569"/>
    </location>
</feature>
<dbReference type="HOGENOM" id="CLU_009628_0_0_1"/>
<feature type="compositionally biased region" description="Basic and acidic residues" evidence="2">
    <location>
        <begin position="492"/>
        <end position="507"/>
    </location>
</feature>
<dbReference type="GeneID" id="27904368"/>
<feature type="region of interest" description="Disordered" evidence="2">
    <location>
        <begin position="470"/>
        <end position="517"/>
    </location>
</feature>
<dbReference type="GO" id="GO:0016192">
    <property type="term" value="P:vesicle-mediated transport"/>
    <property type="evidence" value="ECO:0007669"/>
    <property type="project" value="InterPro"/>
</dbReference>
<feature type="region of interest" description="Disordered" evidence="2">
    <location>
        <begin position="685"/>
        <end position="705"/>
    </location>
</feature>
<dbReference type="InterPro" id="IPR013176">
    <property type="entry name" value="Ccz1"/>
</dbReference>
<feature type="compositionally biased region" description="Low complexity" evidence="2">
    <location>
        <begin position="693"/>
        <end position="705"/>
    </location>
</feature>
<dbReference type="InterPro" id="IPR043987">
    <property type="entry name" value="CCZ1/INTU/HSP4_longin_1"/>
</dbReference>
<name>M3C989_SPHMS</name>
<dbReference type="EMBL" id="KB456271">
    <property type="protein sequence ID" value="EMF08405.1"/>
    <property type="molecule type" value="Genomic_DNA"/>
</dbReference>
<evidence type="ECO:0000313" key="5">
    <source>
        <dbReference type="Proteomes" id="UP000016931"/>
    </source>
</evidence>
<comment type="similarity">
    <text evidence="1">Belongs to the CCZ1 family.</text>
</comment>
<sequence>MSSPQWQTQVVPARLSFLAIYNPSLGLTDETFKEQAVFYYSRKAHEARLAVRKKARSDAGDGGALREEENEKLRQIGLAQGMIDFARSFSDGQAVDSIDTEKSRIVLHELEPGWWILASIDLTRLPGLPQPKSDPMAKGVDKTEPKEAIEYSAREVSPPALLIQQLIQAHHIFSLHHGSSLTELFVRLHRVKFCGILDRFWARFSRTWDVLLHGSPATDIFSGVKLSSGGELGMGVGEEEWGSGERDVLEDLVRRTEGLVDIVAARFGEPAPSKETATTSDAEALPWVGGGNYPMASDGIIFGGTGAITTPSLRNVSLWMRQIYTYGEYAYGVRDNPLRERRRRKRRQVNVPAGPEFVDRSDPRPKVPAVPDSTAAKDFGTPPVTPNPPATNEGIENPFDEDDASHATGLPGIPPPIVSAAETSLNQATRKAQIRPDGTETSTNDDSGTTLGVPDQYMKYLTFGISTLVKSGQQKRPEGPRRTSTSSSKTVTEQRHAAARLPKQDDIREAEEDDMAQTEPMPVGHTLQTRIAMQKRLEQQGHFIVGLQGDLDSVPDDETAPVDDTDAEESGGLRNILRTVHVQRTPQQSEEVDEEEYDPLQRKMSTSSQATDSEGSDGPRRHRVLVYAHRPFMYCFLFEHRTPSLAVARFYKDLHRNLLPIHKPLLSSTSYSKVAQRIDDAQAASSETASITSGQSSNSKSPQQSPIYDLLYDPALLTVHTSIPNIAEPGTPLAEGILSRKEAGTQAWTRIDALNVHSQILNTLSSVKRSPCEYERTSKTSRGWWVVWMRLPPSSPQREGAGLESASSLPCIDEEQQQQQQRHQKAADDAESVPSSDDQPRAFIAPSLTKEDSDDTVLPPSTRHASIFTQKPQVSMDRIAFLVRKASDSSTTSGQAKSSSTSSRAASSMWSALTLRPTSTSDANTGGVGAGWGPSALAGGIGFDPRKYVEGLLSLNR</sequence>
<dbReference type="Proteomes" id="UP000016931">
    <property type="component" value="Unassembled WGS sequence"/>
</dbReference>
<reference evidence="4 5" key="1">
    <citation type="journal article" date="2012" name="PLoS Pathog.">
        <title>Diverse lifestyles and strategies of plant pathogenesis encoded in the genomes of eighteen Dothideomycetes fungi.</title>
        <authorList>
            <person name="Ohm R.A."/>
            <person name="Feau N."/>
            <person name="Henrissat B."/>
            <person name="Schoch C.L."/>
            <person name="Horwitz B.A."/>
            <person name="Barry K.W."/>
            <person name="Condon B.J."/>
            <person name="Copeland A.C."/>
            <person name="Dhillon B."/>
            <person name="Glaser F."/>
            <person name="Hesse C.N."/>
            <person name="Kosti I."/>
            <person name="LaButti K."/>
            <person name="Lindquist E.A."/>
            <person name="Lucas S."/>
            <person name="Salamov A.A."/>
            <person name="Bradshaw R.E."/>
            <person name="Ciuffetti L."/>
            <person name="Hamelin R.C."/>
            <person name="Kema G.H.J."/>
            <person name="Lawrence C."/>
            <person name="Scott J.A."/>
            <person name="Spatafora J.W."/>
            <person name="Turgeon B.G."/>
            <person name="de Wit P.J.G.M."/>
            <person name="Zhong S."/>
            <person name="Goodwin S.B."/>
            <person name="Grigoriev I.V."/>
        </authorList>
    </citation>
    <scope>NUCLEOTIDE SEQUENCE [LARGE SCALE GENOMIC DNA]</scope>
    <source>
        <strain evidence="4 5">SO2202</strain>
    </source>
</reference>